<comment type="cofactor">
    <cofactor evidence="1">
        <name>Mg(2+)</name>
        <dbReference type="ChEBI" id="CHEBI:18420"/>
    </cofactor>
</comment>
<comment type="similarity">
    <text evidence="3">Belongs to the XPG/RAD2 endonuclease family. XPG subfamily.</text>
</comment>
<sequence>MGVTGLWKLIESSGKPVPVETLENKVLAIDISIWLHQVVKGYQDNKGGHVQNAHIIGLFNRICKLLYYRIKPIFVFDGAACSLKHDTIRKRSQQKSKIQTEAERIEKLLLESLAKEHVLKEKLEIASTSTSPVKNVKPLNKNEEFKDEMFMLPPTKAIKVESIKKELEEDDEWNCPKKSYSRNITSIDVNSQYFKSLPADKRHEILMDIKDTRKQSSWNKMKELPVESDDFSKYQMAGLLKRRQVQVSLEEAEKEMGGKNWSLSELESLLSEDGVIETSSKKAQKIAANENVRFLLVRDIAKVISEAKKEEENRPSTSKQMEIKKEELLDEDYDLELQKAIQMSLGHDVDDEQADEEEPKKCDEPIKLNTQQRKKFGNTVQTHGLVRGFMMEYAEMNDDDIHDMINETQQEPNEDDLNDSWSEKFPNTDRYVLYGTQKENQTQSKEESQENSKELVILVDSKISKFEENEDLFADVFNTEEQVDLSHDKKEDIPDVEVASIASSDDDTIEYEVPEEITQNETEKRSETEFDSGFVSEESNKKLSTINEKTNLNQLSENDKFWDILNDDEDKSKPVLEKQSQHKLPDIVMSTHKELHETKEIDAQTEKEISVIIENAADKSDKETNMNQVSENDKFWNLLNDDDEKSLPIFKKDVDKNSQKEEEELKIAQFHEDENMPQNIEESEKIEDKISIDIQETITVEKKIEISQDEVVSSQKEVSISHDIKEPQEKSTQDEHKLSLEDQKDMENALKALEQDYTKEELEQLQTDVKKQTKDFEHERNKLNRMGMSITQSMTRDCKELLKLFGIPYIKSPTEAEAQCAFLNHIGMIDGIITDDSDVWLFGAKTVYKNFFVQKKSVMEFRMDNVQEMYHLDRYKLIQLAMLVGSDYTLGLHGVGAVTALEILAAFPPTPQVEGETDQYQSLLSSLRKFRDWFIGGREAGTNGKSALKSKLKNVEIIEGFPSIAVMQAYLEPRINTSKKPFSWGTPDFESIVEYTRQKLGWTRLKTEEILNPVIKKLNEKKQTTIRDYFKSQMSKKVFDNQKMSKRVQKAVVKLGGEEDQVDEKIEKQKPAPRKRKTTSKTSKKKQTMEEEEKEKKEIEDLVLLLSDEDENDMKPPPVKKSSPSPNSKVNAFDLLKQPEPSKSKSPTKSKKPGAALTRKRKVKKDESQPSTSNANNNDDDDDILPPKRAPRIPDTKQVIPQKEREKEEQEKLKQKAIEIFKKSKSARRK</sequence>
<feature type="compositionally biased region" description="Low complexity" evidence="14">
    <location>
        <begin position="1120"/>
        <end position="1131"/>
    </location>
</feature>
<dbReference type="GO" id="GO:0006289">
    <property type="term" value="P:nucleotide-excision repair"/>
    <property type="evidence" value="ECO:0007669"/>
    <property type="project" value="InterPro"/>
</dbReference>
<dbReference type="GO" id="GO:0046872">
    <property type="term" value="F:metal ion binding"/>
    <property type="evidence" value="ECO:0007669"/>
    <property type="project" value="UniProtKB-KW"/>
</dbReference>
<comment type="caution">
    <text evidence="17">The sequence shown here is derived from an EMBL/GenBank/DDBJ whole genome shotgun (WGS) entry which is preliminary data.</text>
</comment>
<dbReference type="GO" id="GO:0003697">
    <property type="term" value="F:single-stranded DNA binding"/>
    <property type="evidence" value="ECO:0007669"/>
    <property type="project" value="InterPro"/>
</dbReference>
<evidence type="ECO:0000256" key="9">
    <source>
        <dbReference type="ARBA" id="ARBA00022842"/>
    </source>
</evidence>
<feature type="compositionally biased region" description="Basic and acidic residues" evidence="14">
    <location>
        <begin position="1202"/>
        <end position="1222"/>
    </location>
</feature>
<dbReference type="Pfam" id="PF00867">
    <property type="entry name" value="XPG_I"/>
    <property type="match status" value="1"/>
</dbReference>
<dbReference type="Proteomes" id="UP001107558">
    <property type="component" value="Chromosome 2"/>
</dbReference>
<keyword evidence="13" id="KW-0175">Coiled coil</keyword>
<dbReference type="AlphaFoldDB" id="A0A9J6C412"/>
<dbReference type="InterPro" id="IPR036279">
    <property type="entry name" value="5-3_exonuclease_C_sf"/>
</dbReference>
<dbReference type="CDD" id="cd09868">
    <property type="entry name" value="PIN_XPG_RAD2"/>
    <property type="match status" value="2"/>
</dbReference>
<keyword evidence="8" id="KW-0378">Hydrolase</keyword>
<dbReference type="InterPro" id="IPR006084">
    <property type="entry name" value="XPG/Rad2"/>
</dbReference>
<dbReference type="InterPro" id="IPR008918">
    <property type="entry name" value="HhH2"/>
</dbReference>
<evidence type="ECO:0000256" key="7">
    <source>
        <dbReference type="ARBA" id="ARBA00022763"/>
    </source>
</evidence>
<keyword evidence="10" id="KW-0234">DNA repair</keyword>
<feature type="domain" description="XPG N-terminal" evidence="16">
    <location>
        <begin position="1"/>
        <end position="98"/>
    </location>
</feature>
<evidence type="ECO:0000256" key="14">
    <source>
        <dbReference type="SAM" id="MobiDB-lite"/>
    </source>
</evidence>
<dbReference type="PRINTS" id="PR00066">
    <property type="entry name" value="XRODRMPGMNTG"/>
</dbReference>
<evidence type="ECO:0000256" key="5">
    <source>
        <dbReference type="ARBA" id="ARBA00022723"/>
    </source>
</evidence>
<comment type="similarity">
    <text evidence="12">Belongs to the XPG/RAD2 endonuclease family. GEN subfamily.</text>
</comment>
<evidence type="ECO:0000256" key="4">
    <source>
        <dbReference type="ARBA" id="ARBA00022722"/>
    </source>
</evidence>
<evidence type="ECO:0000256" key="8">
    <source>
        <dbReference type="ARBA" id="ARBA00022801"/>
    </source>
</evidence>
<feature type="region of interest" description="Disordered" evidence="14">
    <location>
        <begin position="518"/>
        <end position="541"/>
    </location>
</feature>
<evidence type="ECO:0000256" key="11">
    <source>
        <dbReference type="ARBA" id="ARBA00023242"/>
    </source>
</evidence>
<keyword evidence="18" id="KW-1185">Reference proteome</keyword>
<dbReference type="Gene3D" id="3.40.50.1010">
    <property type="entry name" value="5'-nuclease"/>
    <property type="match status" value="2"/>
</dbReference>
<dbReference type="PRINTS" id="PR00853">
    <property type="entry name" value="XPGRADSUPER"/>
</dbReference>
<evidence type="ECO:0000259" key="16">
    <source>
        <dbReference type="SMART" id="SM00485"/>
    </source>
</evidence>
<evidence type="ECO:0000313" key="17">
    <source>
        <dbReference type="EMBL" id="KAG5676645.1"/>
    </source>
</evidence>
<name>A0A9J6C412_POLVA</name>
<dbReference type="Gene3D" id="1.10.150.20">
    <property type="entry name" value="5' to 3' exonuclease, C-terminal subdomain"/>
    <property type="match status" value="1"/>
</dbReference>
<protein>
    <submittedName>
        <fullName evidence="17">Uncharacterized protein</fullName>
    </submittedName>
</protein>
<dbReference type="PANTHER" id="PTHR16171:SF7">
    <property type="entry name" value="DNA REPAIR PROTEIN RAD2"/>
    <property type="match status" value="1"/>
</dbReference>
<keyword evidence="5" id="KW-0479">Metal-binding</keyword>
<accession>A0A9J6C412</accession>
<dbReference type="InterPro" id="IPR006086">
    <property type="entry name" value="XPG-I_dom"/>
</dbReference>
<keyword evidence="9" id="KW-0460">Magnesium</keyword>
<dbReference type="GO" id="GO:0008821">
    <property type="term" value="F:crossover junction DNA endonuclease activity"/>
    <property type="evidence" value="ECO:0007669"/>
    <property type="project" value="UniProtKB-ARBA"/>
</dbReference>
<dbReference type="GO" id="GO:0005634">
    <property type="term" value="C:nucleus"/>
    <property type="evidence" value="ECO:0007669"/>
    <property type="project" value="UniProtKB-SubCell"/>
</dbReference>
<feature type="compositionally biased region" description="Basic residues" evidence="14">
    <location>
        <begin position="1071"/>
        <end position="1086"/>
    </location>
</feature>
<dbReference type="GO" id="GO:0000400">
    <property type="term" value="F:four-way junction DNA binding"/>
    <property type="evidence" value="ECO:0007669"/>
    <property type="project" value="UniProtKB-ARBA"/>
</dbReference>
<evidence type="ECO:0000256" key="2">
    <source>
        <dbReference type="ARBA" id="ARBA00004123"/>
    </source>
</evidence>
<dbReference type="InterPro" id="IPR006085">
    <property type="entry name" value="XPG_DNA_repair_N"/>
</dbReference>
<dbReference type="OrthoDB" id="31113at2759"/>
<dbReference type="SMART" id="SM00279">
    <property type="entry name" value="HhH2"/>
    <property type="match status" value="1"/>
</dbReference>
<feature type="domain" description="XPG-I" evidence="15">
    <location>
        <begin position="803"/>
        <end position="872"/>
    </location>
</feature>
<keyword evidence="6" id="KW-0255">Endonuclease</keyword>
<proteinExistence type="inferred from homology"/>
<evidence type="ECO:0000256" key="12">
    <source>
        <dbReference type="ARBA" id="ARBA00038112"/>
    </source>
</evidence>
<dbReference type="PANTHER" id="PTHR16171">
    <property type="entry name" value="DNA REPAIR PROTEIN COMPLEMENTING XP-G CELLS-RELATED"/>
    <property type="match status" value="1"/>
</dbReference>
<gene>
    <name evidence="17" type="ORF">PVAND_006464</name>
</gene>
<dbReference type="SUPFAM" id="SSF47807">
    <property type="entry name" value="5' to 3' exonuclease, C-terminal subdomain"/>
    <property type="match status" value="1"/>
</dbReference>
<dbReference type="GO" id="GO:0017108">
    <property type="term" value="F:5'-flap endonuclease activity"/>
    <property type="evidence" value="ECO:0007669"/>
    <property type="project" value="UniProtKB-ARBA"/>
</dbReference>
<dbReference type="EMBL" id="JADBJN010000002">
    <property type="protein sequence ID" value="KAG5676645.1"/>
    <property type="molecule type" value="Genomic_DNA"/>
</dbReference>
<feature type="compositionally biased region" description="Basic and acidic residues" evidence="14">
    <location>
        <begin position="719"/>
        <end position="737"/>
    </location>
</feature>
<dbReference type="FunFam" id="1.10.150.20:FF:000030">
    <property type="entry name" value="Flap endonuclease GEN-like 1"/>
    <property type="match status" value="1"/>
</dbReference>
<reference evidence="17" key="1">
    <citation type="submission" date="2021-03" db="EMBL/GenBank/DDBJ databases">
        <title>Chromosome level genome of the anhydrobiotic midge Polypedilum vanderplanki.</title>
        <authorList>
            <person name="Yoshida Y."/>
            <person name="Kikawada T."/>
            <person name="Gusev O."/>
        </authorList>
    </citation>
    <scope>NUCLEOTIDE SEQUENCE</scope>
    <source>
        <strain evidence="17">NIAS01</strain>
        <tissue evidence="17">Whole body or cell culture</tissue>
    </source>
</reference>
<feature type="compositionally biased region" description="Basic residues" evidence="14">
    <location>
        <begin position="1146"/>
        <end position="1163"/>
    </location>
</feature>
<evidence type="ECO:0000256" key="10">
    <source>
        <dbReference type="ARBA" id="ARBA00023204"/>
    </source>
</evidence>
<dbReference type="SUPFAM" id="SSF88723">
    <property type="entry name" value="PIN domain-like"/>
    <property type="match status" value="1"/>
</dbReference>
<evidence type="ECO:0000313" key="18">
    <source>
        <dbReference type="Proteomes" id="UP001107558"/>
    </source>
</evidence>
<evidence type="ECO:0000256" key="3">
    <source>
        <dbReference type="ARBA" id="ARBA00005283"/>
    </source>
</evidence>
<evidence type="ECO:0000256" key="13">
    <source>
        <dbReference type="SAM" id="Coils"/>
    </source>
</evidence>
<feature type="region of interest" description="Disordered" evidence="14">
    <location>
        <begin position="711"/>
        <end position="737"/>
    </location>
</feature>
<organism evidence="17 18">
    <name type="scientific">Polypedilum vanderplanki</name>
    <name type="common">Sleeping chironomid midge</name>
    <dbReference type="NCBI Taxonomy" id="319348"/>
    <lineage>
        <taxon>Eukaryota</taxon>
        <taxon>Metazoa</taxon>
        <taxon>Ecdysozoa</taxon>
        <taxon>Arthropoda</taxon>
        <taxon>Hexapoda</taxon>
        <taxon>Insecta</taxon>
        <taxon>Pterygota</taxon>
        <taxon>Neoptera</taxon>
        <taxon>Endopterygota</taxon>
        <taxon>Diptera</taxon>
        <taxon>Nematocera</taxon>
        <taxon>Chironomoidea</taxon>
        <taxon>Chironomidae</taxon>
        <taxon>Chironominae</taxon>
        <taxon>Polypedilum</taxon>
        <taxon>Polypedilum</taxon>
    </lineage>
</organism>
<dbReference type="InterPro" id="IPR001044">
    <property type="entry name" value="XPG/Rad2_eukaryotes"/>
</dbReference>
<evidence type="ECO:0000256" key="6">
    <source>
        <dbReference type="ARBA" id="ARBA00022759"/>
    </source>
</evidence>
<feature type="region of interest" description="Disordered" evidence="14">
    <location>
        <begin position="1058"/>
        <end position="1230"/>
    </location>
</feature>
<feature type="coiled-coil region" evidence="13">
    <location>
        <begin position="743"/>
        <end position="782"/>
    </location>
</feature>
<dbReference type="SMART" id="SM00485">
    <property type="entry name" value="XPGN"/>
    <property type="match status" value="1"/>
</dbReference>
<comment type="subcellular location">
    <subcellularLocation>
        <location evidence="2">Nucleus</location>
    </subcellularLocation>
</comment>
<dbReference type="Pfam" id="PF00752">
    <property type="entry name" value="XPG_N"/>
    <property type="match status" value="1"/>
</dbReference>
<dbReference type="SMART" id="SM00484">
    <property type="entry name" value="XPGI"/>
    <property type="match status" value="1"/>
</dbReference>
<keyword evidence="11" id="KW-0539">Nucleus</keyword>
<evidence type="ECO:0000256" key="1">
    <source>
        <dbReference type="ARBA" id="ARBA00001946"/>
    </source>
</evidence>
<dbReference type="FunFam" id="3.40.50.1010:FF:000044">
    <property type="entry name" value="DNA repair endonuclease"/>
    <property type="match status" value="1"/>
</dbReference>
<dbReference type="InterPro" id="IPR029060">
    <property type="entry name" value="PIN-like_dom_sf"/>
</dbReference>
<evidence type="ECO:0000259" key="15">
    <source>
        <dbReference type="SMART" id="SM00484"/>
    </source>
</evidence>
<keyword evidence="7" id="KW-0227">DNA damage</keyword>
<keyword evidence="4" id="KW-0540">Nuclease</keyword>